<dbReference type="Gene3D" id="3.40.390.10">
    <property type="entry name" value="Collagenase (Catalytic Domain)"/>
    <property type="match status" value="1"/>
</dbReference>
<keyword evidence="8" id="KW-1185">Reference proteome</keyword>
<dbReference type="Proteomes" id="UP000544110">
    <property type="component" value="Unassembled WGS sequence"/>
</dbReference>
<dbReference type="InterPro" id="IPR024079">
    <property type="entry name" value="MetalloPept_cat_dom_sf"/>
</dbReference>
<evidence type="ECO:0000313" key="7">
    <source>
        <dbReference type="EMBL" id="NYG54327.1"/>
    </source>
</evidence>
<name>A0A7Y9UKU4_9ACTN</name>
<dbReference type="GO" id="GO:0008270">
    <property type="term" value="F:zinc ion binding"/>
    <property type="evidence" value="ECO:0007669"/>
    <property type="project" value="InterPro"/>
</dbReference>
<feature type="domain" description="Peptidase M10 metallopeptidase" evidence="6">
    <location>
        <begin position="295"/>
        <end position="327"/>
    </location>
</feature>
<feature type="chain" id="PRO_5031351262" description="Peptidase M10 metallopeptidase domain-containing protein" evidence="5">
    <location>
        <begin position="29"/>
        <end position="397"/>
    </location>
</feature>
<keyword evidence="1" id="KW-0645">Protease</keyword>
<dbReference type="GO" id="GO:0004222">
    <property type="term" value="F:metalloendopeptidase activity"/>
    <property type="evidence" value="ECO:0007669"/>
    <property type="project" value="InterPro"/>
</dbReference>
<evidence type="ECO:0000256" key="1">
    <source>
        <dbReference type="ARBA" id="ARBA00022670"/>
    </source>
</evidence>
<dbReference type="Pfam" id="PF00413">
    <property type="entry name" value="Peptidase_M10"/>
    <property type="match status" value="1"/>
</dbReference>
<evidence type="ECO:0000256" key="3">
    <source>
        <dbReference type="ARBA" id="ARBA00022801"/>
    </source>
</evidence>
<evidence type="ECO:0000313" key="8">
    <source>
        <dbReference type="Proteomes" id="UP000544110"/>
    </source>
</evidence>
<proteinExistence type="predicted"/>
<gene>
    <name evidence="7" type="ORF">BJ989_000631</name>
</gene>
<dbReference type="EMBL" id="JACCAC010000001">
    <property type="protein sequence ID" value="NYG54327.1"/>
    <property type="molecule type" value="Genomic_DNA"/>
</dbReference>
<feature type="signal peptide" evidence="5">
    <location>
        <begin position="1"/>
        <end position="28"/>
    </location>
</feature>
<evidence type="ECO:0000256" key="2">
    <source>
        <dbReference type="ARBA" id="ARBA00022723"/>
    </source>
</evidence>
<dbReference type="GO" id="GO:0006508">
    <property type="term" value="P:proteolysis"/>
    <property type="evidence" value="ECO:0007669"/>
    <property type="project" value="UniProtKB-KW"/>
</dbReference>
<keyword evidence="5" id="KW-0732">Signal</keyword>
<keyword evidence="3" id="KW-0378">Hydrolase</keyword>
<keyword evidence="2" id="KW-0479">Metal-binding</keyword>
<organism evidence="7 8">
    <name type="scientific">Nocardioides perillae</name>
    <dbReference type="NCBI Taxonomy" id="1119534"/>
    <lineage>
        <taxon>Bacteria</taxon>
        <taxon>Bacillati</taxon>
        <taxon>Actinomycetota</taxon>
        <taxon>Actinomycetes</taxon>
        <taxon>Propionibacteriales</taxon>
        <taxon>Nocardioidaceae</taxon>
        <taxon>Nocardioides</taxon>
    </lineage>
</organism>
<accession>A0A7Y9UKU4</accession>
<dbReference type="RefSeq" id="WP_179516970.1">
    <property type="nucleotide sequence ID" value="NZ_JACCAC010000001.1"/>
</dbReference>
<dbReference type="GO" id="GO:0031012">
    <property type="term" value="C:extracellular matrix"/>
    <property type="evidence" value="ECO:0007669"/>
    <property type="project" value="InterPro"/>
</dbReference>
<dbReference type="SUPFAM" id="SSF55486">
    <property type="entry name" value="Metalloproteases ('zincins'), catalytic domain"/>
    <property type="match status" value="1"/>
</dbReference>
<sequence length="397" mass="40912">MPLRARRTTRLATTATLIAALLTTTAHAGPAAAAEPDHLPATVDLTSPATSLVRVGQGLAVTGTVAGAVAGVGEDRRVRLHLRTPNGLLPMGPAVTTADDGSFRLPVPTWWAWRGTLVTTVERREAVLPLGLLGALVGVVLDAVTTALASPVEVTLGWSGAGSPTAWRPLLRGFRYDPCSPLTYRVNPTGAPAGGVRAVHGTFRRIAEASGLRFRYAGRTTAIPFNDVRRARYAPRTSLTIAWATPRQVRRLAGGVVGIGGSGGRMTSDGSVGVFDRGGVVLDRTFRAPARFGPGQTLGTLLLHEVGHAVGLGHVGDARQVMYPSLRPDALGRWGAGDLAGLRRVGAGQGCASLTAATRVAGRTVAGGAPEVVRFAPDPHAYALGGTDAAAGAHPHG</sequence>
<evidence type="ECO:0000259" key="6">
    <source>
        <dbReference type="Pfam" id="PF00413"/>
    </source>
</evidence>
<dbReference type="AlphaFoldDB" id="A0A7Y9UKU4"/>
<keyword evidence="4" id="KW-0862">Zinc</keyword>
<evidence type="ECO:0000256" key="5">
    <source>
        <dbReference type="SAM" id="SignalP"/>
    </source>
</evidence>
<dbReference type="InterPro" id="IPR001818">
    <property type="entry name" value="Pept_M10_metallopeptidase"/>
</dbReference>
<reference evidence="7 8" key="1">
    <citation type="submission" date="2020-07" db="EMBL/GenBank/DDBJ databases">
        <title>Sequencing the genomes of 1000 actinobacteria strains.</title>
        <authorList>
            <person name="Klenk H.-P."/>
        </authorList>
    </citation>
    <scope>NUCLEOTIDE SEQUENCE [LARGE SCALE GENOMIC DNA]</scope>
    <source>
        <strain evidence="7 8">DSM 24552</strain>
    </source>
</reference>
<comment type="caution">
    <text evidence="7">The sequence shown here is derived from an EMBL/GenBank/DDBJ whole genome shotgun (WGS) entry which is preliminary data.</text>
</comment>
<protein>
    <recommendedName>
        <fullName evidence="6">Peptidase M10 metallopeptidase domain-containing protein</fullName>
    </recommendedName>
</protein>
<evidence type="ECO:0000256" key="4">
    <source>
        <dbReference type="ARBA" id="ARBA00022833"/>
    </source>
</evidence>